<dbReference type="AlphaFoldDB" id="A0A4E9E309"/>
<evidence type="ECO:0000313" key="5">
    <source>
        <dbReference type="EMBL" id="VIO60275.1"/>
    </source>
</evidence>
<comment type="similarity">
    <text evidence="1">Belongs to the arylamine N-acetyltransferase family.</text>
</comment>
<dbReference type="UniPathway" id="UPA00378"/>
<dbReference type="PANTHER" id="PTHR11786:SF0">
    <property type="entry name" value="ARYLAMINE N-ACETYLTRANSFERASE 4-RELATED"/>
    <property type="match status" value="1"/>
</dbReference>
<dbReference type="GO" id="GO:0016407">
    <property type="term" value="F:acetyltransferase activity"/>
    <property type="evidence" value="ECO:0007669"/>
    <property type="project" value="InterPro"/>
</dbReference>
<keyword evidence="2" id="KW-1133">Transmembrane helix</keyword>
<feature type="transmembrane region" description="Helical" evidence="2">
    <location>
        <begin position="565"/>
        <end position="584"/>
    </location>
</feature>
<gene>
    <name evidence="5" type="ORF">FUG_LOCUS392070</name>
    <name evidence="4" type="ORF">MDCFG202_LOCUS358370</name>
</gene>
<dbReference type="InterPro" id="IPR053710">
    <property type="entry name" value="Arylamine_NAT_domain_sf"/>
</dbReference>
<dbReference type="Pfam" id="PF25147">
    <property type="entry name" value="Ribophorin_II_C"/>
    <property type="match status" value="1"/>
</dbReference>
<dbReference type="InterPro" id="IPR001447">
    <property type="entry name" value="Arylamine_N-AcTrfase"/>
</dbReference>
<dbReference type="InterPro" id="IPR038765">
    <property type="entry name" value="Papain-like_cys_pep_sf"/>
</dbReference>
<proteinExistence type="inferred from homology"/>
<evidence type="ECO:0000313" key="4">
    <source>
        <dbReference type="EMBL" id="CAG1992803.1"/>
    </source>
</evidence>
<name>A0A4E9E309_GIBZA</name>
<organism evidence="5">
    <name type="scientific">Gibberella zeae</name>
    <name type="common">Wheat head blight fungus</name>
    <name type="synonym">Fusarium graminearum</name>
    <dbReference type="NCBI Taxonomy" id="5518"/>
    <lineage>
        <taxon>Eukaryota</taxon>
        <taxon>Fungi</taxon>
        <taxon>Dikarya</taxon>
        <taxon>Ascomycota</taxon>
        <taxon>Pezizomycotina</taxon>
        <taxon>Sordariomycetes</taxon>
        <taxon>Hypocreomycetidae</taxon>
        <taxon>Hypocreales</taxon>
        <taxon>Nectriaceae</taxon>
        <taxon>Fusarium</taxon>
    </lineage>
</organism>
<dbReference type="EMBL" id="CAAKMV010000143">
    <property type="protein sequence ID" value="VIO60275.1"/>
    <property type="molecule type" value="Genomic_DNA"/>
</dbReference>
<accession>A0A4E9E309</accession>
<dbReference type="Proteomes" id="UP000746612">
    <property type="component" value="Unassembled WGS sequence"/>
</dbReference>
<evidence type="ECO:0000256" key="1">
    <source>
        <dbReference type="ARBA" id="ARBA00006547"/>
    </source>
</evidence>
<feature type="transmembrane region" description="Helical" evidence="2">
    <location>
        <begin position="524"/>
        <end position="544"/>
    </location>
</feature>
<dbReference type="SUPFAM" id="SSF54001">
    <property type="entry name" value="Cysteine proteinases"/>
    <property type="match status" value="1"/>
</dbReference>
<keyword evidence="2" id="KW-0472">Membrane</keyword>
<dbReference type="PANTHER" id="PTHR11786">
    <property type="entry name" value="N-HYDROXYARYLAMINE O-ACETYLTRANSFERASE"/>
    <property type="match status" value="1"/>
</dbReference>
<evidence type="ECO:0000259" key="3">
    <source>
        <dbReference type="Pfam" id="PF25147"/>
    </source>
</evidence>
<protein>
    <recommendedName>
        <fullName evidence="3">Ribophorin II C-terminal domain-containing protein</fullName>
    </recommendedName>
</protein>
<dbReference type="InterPro" id="IPR056790">
    <property type="entry name" value="Ribophorin_II_C"/>
</dbReference>
<sequence>MSAIYSEAQVAKFLKHIQVPQEFYVGNEPILDHAFLTVLHQHMIAKVPYENMTLHYSSHRNVILEPQALYQKIVVDGRGRGGYCMESNLFFCYMLRALGFQVYPVGVRVRLRKDGVPHGGYPGWVHIVNIVTLPDNSRWVIDASFGGDGPTRPMPLIEGAEWRNMGTQDARLIKDFIPGQTELTSGRRLWIYQCRNSPDQNWNSFYSFSHSVEWLPADFEIANCYTGTSPRSFQTHTVLVVKFMLRESKTSTTGEEIYGKRMLINDVVKENPGGKTIVLKELKTEDERVEALKEYFGIDLTTEEREAIKGFQTEIKSDCPVPSTWPQLIEIQSTCDNVDIMRFSIASSLLFLTSAASAASSWGFKDGSVTVASKQGHAATAKFSNQEPVKDTLILGKADTIKVSLTTTEGSEAKRPHQAFIVITESTGIEVALPLDVRSSGKAVASISHKDISVPLLLSEEPLKVNLVLGSFGSSSPLISPVFNIQIYHVPNTPLPAFERPMRYGRREEIHHVFKVGETSPPKIISIVFVTAIVCTFPLLLVGWSKLGANLDHLPKAFQTAPISHALFVGSIIAIEGSFFLYYVKWNLFQLLPVFAGLSIVAFLSGVKALSEVQGRRFAGER</sequence>
<evidence type="ECO:0000256" key="2">
    <source>
        <dbReference type="SAM" id="Phobius"/>
    </source>
</evidence>
<feature type="transmembrane region" description="Helical" evidence="2">
    <location>
        <begin position="590"/>
        <end position="610"/>
    </location>
</feature>
<reference evidence="4" key="2">
    <citation type="submission" date="2021-03" db="EMBL/GenBank/DDBJ databases">
        <authorList>
            <person name="Alouane T."/>
            <person name="Langin T."/>
            <person name="Bonhomme L."/>
        </authorList>
    </citation>
    <scope>NUCLEOTIDE SEQUENCE</scope>
    <source>
        <strain evidence="4">MDC_Fg202</strain>
    </source>
</reference>
<dbReference type="Pfam" id="PF00797">
    <property type="entry name" value="Acetyltransf_2"/>
    <property type="match status" value="1"/>
</dbReference>
<dbReference type="Gene3D" id="3.30.2140.20">
    <property type="match status" value="1"/>
</dbReference>
<reference evidence="5" key="1">
    <citation type="submission" date="2019-04" db="EMBL/GenBank/DDBJ databases">
        <authorList>
            <person name="Melise S."/>
            <person name="Noan J."/>
            <person name="Okalmin O."/>
        </authorList>
    </citation>
    <scope>NUCLEOTIDE SEQUENCE</scope>
    <source>
        <strain evidence="5">FN9</strain>
    </source>
</reference>
<dbReference type="EMBL" id="CAJPIJ010000152">
    <property type="protein sequence ID" value="CAG1992803.1"/>
    <property type="molecule type" value="Genomic_DNA"/>
</dbReference>
<keyword evidence="2" id="KW-0812">Transmembrane</keyword>
<feature type="domain" description="Ribophorin II C-terminal" evidence="3">
    <location>
        <begin position="514"/>
        <end position="617"/>
    </location>
</feature>